<evidence type="ECO:0000259" key="1">
    <source>
        <dbReference type="Pfam" id="PF00685"/>
    </source>
</evidence>
<dbReference type="GO" id="GO:0006790">
    <property type="term" value="P:sulfur compound metabolic process"/>
    <property type="evidence" value="ECO:0007669"/>
    <property type="project" value="TreeGrafter"/>
</dbReference>
<dbReference type="PANTHER" id="PTHR10704">
    <property type="entry name" value="CARBOHYDRATE SULFOTRANSFERASE"/>
    <property type="match status" value="1"/>
</dbReference>
<dbReference type="GO" id="GO:0001517">
    <property type="term" value="F:N-acetylglucosamine 6-O-sulfotransferase activity"/>
    <property type="evidence" value="ECO:0007669"/>
    <property type="project" value="TreeGrafter"/>
</dbReference>
<dbReference type="Gene3D" id="3.40.50.300">
    <property type="entry name" value="P-loop containing nucleotide triphosphate hydrolases"/>
    <property type="match status" value="1"/>
</dbReference>
<dbReference type="PANTHER" id="PTHR10704:SF44">
    <property type="entry name" value="LD35051P-RELATED"/>
    <property type="match status" value="1"/>
</dbReference>
<proteinExistence type="predicted"/>
<dbReference type="SUPFAM" id="SSF52540">
    <property type="entry name" value="P-loop containing nucleoside triphosphate hydrolases"/>
    <property type="match status" value="1"/>
</dbReference>
<dbReference type="GO" id="GO:0006044">
    <property type="term" value="P:N-acetylglucosamine metabolic process"/>
    <property type="evidence" value="ECO:0007669"/>
    <property type="project" value="TreeGrafter"/>
</dbReference>
<dbReference type="InterPro" id="IPR000863">
    <property type="entry name" value="Sulfotransferase_dom"/>
</dbReference>
<dbReference type="InterPro" id="IPR051135">
    <property type="entry name" value="Gal/GlcNAc/GalNAc_ST"/>
</dbReference>
<protein>
    <recommendedName>
        <fullName evidence="1">Sulfotransferase domain-containing protein</fullName>
    </recommendedName>
</protein>
<sequence length="391" mass="44905">MRQRTRLALFILISSVLLLVCKIYFVRETCCSNKSINKARHRQPTKRTKLDVPQTRVLIDCAHAEEATAATKKPANVSADTSDFFLEGPLPVAFKDALEKYPIVPIADVKIVLIIAYYRSGSSFFGELMSSTPRTFFHYEPLMLFTVAGGIRLGRQHHAFQLLDALVRCRFEPLYTAWMESTPYYKHNHFLADICEGGQSCSSPSHLKALCSRAEAQVYKFTRLRVSQVQSWIQLNPEIAHSIRVVHLVRDPRGIYFSRRGLRWCTDHKHCGSAAALCDQMRSDLNAFGELARRLRNDRTYQIRFEDLAVDTLNETKRLFRKLGLDFTSSVSEYIGNHTTATAAQMKDAHSTWRNTKEVADRWKQKLSIRTIREIENTCSDVIQRLGYTRF</sequence>
<dbReference type="Pfam" id="PF00685">
    <property type="entry name" value="Sulfotransfer_1"/>
    <property type="match status" value="1"/>
</dbReference>
<evidence type="ECO:0000313" key="2">
    <source>
        <dbReference type="EMBL" id="JAP78848.1"/>
    </source>
</evidence>
<organism evidence="2">
    <name type="scientific">Rhipicephalus appendiculatus</name>
    <name type="common">Brown ear tick</name>
    <dbReference type="NCBI Taxonomy" id="34631"/>
    <lineage>
        <taxon>Eukaryota</taxon>
        <taxon>Metazoa</taxon>
        <taxon>Ecdysozoa</taxon>
        <taxon>Arthropoda</taxon>
        <taxon>Chelicerata</taxon>
        <taxon>Arachnida</taxon>
        <taxon>Acari</taxon>
        <taxon>Parasitiformes</taxon>
        <taxon>Ixodida</taxon>
        <taxon>Ixodoidea</taxon>
        <taxon>Ixodidae</taxon>
        <taxon>Rhipicephalinae</taxon>
        <taxon>Rhipicephalus</taxon>
        <taxon>Rhipicephalus</taxon>
    </lineage>
</organism>
<dbReference type="AlphaFoldDB" id="A0A131YJW0"/>
<dbReference type="InterPro" id="IPR027417">
    <property type="entry name" value="P-loop_NTPase"/>
</dbReference>
<reference evidence="2" key="1">
    <citation type="journal article" date="2016" name="Ticks Tick Borne Dis.">
        <title>De novo assembly and annotation of the salivary gland transcriptome of Rhipicephalus appendiculatus male and female ticks during blood feeding.</title>
        <authorList>
            <person name="de Castro M.H."/>
            <person name="de Klerk D."/>
            <person name="Pienaar R."/>
            <person name="Latif A.A."/>
            <person name="Rees D.J."/>
            <person name="Mans B.J."/>
        </authorList>
    </citation>
    <scope>NUCLEOTIDE SEQUENCE</scope>
    <source>
        <tissue evidence="2">Salivary glands</tissue>
    </source>
</reference>
<accession>A0A131YJW0</accession>
<name>A0A131YJW0_RHIAP</name>
<feature type="domain" description="Sulfotransferase" evidence="1">
    <location>
        <begin position="112"/>
        <end position="385"/>
    </location>
</feature>
<dbReference type="EMBL" id="GEDV01009709">
    <property type="protein sequence ID" value="JAP78848.1"/>
    <property type="molecule type" value="Transcribed_RNA"/>
</dbReference>